<keyword evidence="2" id="KW-1185">Reference proteome</keyword>
<evidence type="ECO:0000313" key="1">
    <source>
        <dbReference type="EMBL" id="MFK4001806.1"/>
    </source>
</evidence>
<organism evidence="1 2">
    <name type="scientific">Psychrobacter namhaensis</name>
    <dbReference type="NCBI Taxonomy" id="292734"/>
    <lineage>
        <taxon>Bacteria</taxon>
        <taxon>Pseudomonadati</taxon>
        <taxon>Pseudomonadota</taxon>
        <taxon>Gammaproteobacteria</taxon>
        <taxon>Moraxellales</taxon>
        <taxon>Moraxellaceae</taxon>
        <taxon>Psychrobacter</taxon>
    </lineage>
</organism>
<dbReference type="Pfam" id="PF13279">
    <property type="entry name" value="4HBT_2"/>
    <property type="match status" value="1"/>
</dbReference>
<dbReference type="Proteomes" id="UP001620234">
    <property type="component" value="Unassembled WGS sequence"/>
</dbReference>
<protein>
    <submittedName>
        <fullName evidence="1">Thioesterase family protein</fullName>
    </submittedName>
</protein>
<evidence type="ECO:0000313" key="2">
    <source>
        <dbReference type="Proteomes" id="UP001620234"/>
    </source>
</evidence>
<reference evidence="1 2" key="1">
    <citation type="submission" date="2024-11" db="EMBL/GenBank/DDBJ databases">
        <title>The Natural Products Discovery Center: Release of the First 8490 Sequenced Strains for Exploring Actinobacteria Biosynthetic Diversity.</title>
        <authorList>
            <person name="Kalkreuter E."/>
            <person name="Kautsar S.A."/>
            <person name="Yang D."/>
            <person name="Bader C.D."/>
            <person name="Teijaro C.N."/>
            <person name="Fluegel L."/>
            <person name="Davis C.M."/>
            <person name="Simpson J.R."/>
            <person name="Lauterbach L."/>
            <person name="Steele A.D."/>
            <person name="Gui C."/>
            <person name="Meng S."/>
            <person name="Li G."/>
            <person name="Viehrig K."/>
            <person name="Ye F."/>
            <person name="Su P."/>
            <person name="Kiefer A.F."/>
            <person name="Nichols A."/>
            <person name="Cepeda A.J."/>
            <person name="Yan W."/>
            <person name="Fan B."/>
            <person name="Jiang Y."/>
            <person name="Adhikari A."/>
            <person name="Zheng C.-J."/>
            <person name="Schuster L."/>
            <person name="Cowan T.M."/>
            <person name="Smanski M.J."/>
            <person name="Chevrette M.G."/>
            <person name="De Carvalho L.P.S."/>
            <person name="Shen B."/>
        </authorList>
    </citation>
    <scope>NUCLEOTIDE SEQUENCE [LARGE SCALE GENOMIC DNA]</scope>
    <source>
        <strain evidence="1 2">NPDC077433</strain>
    </source>
</reference>
<name>A0ABW8LA68_9GAMM</name>
<dbReference type="SUPFAM" id="SSF54637">
    <property type="entry name" value="Thioesterase/thiol ester dehydrase-isomerase"/>
    <property type="match status" value="1"/>
</dbReference>
<comment type="caution">
    <text evidence="1">The sequence shown here is derived from an EMBL/GenBank/DDBJ whole genome shotgun (WGS) entry which is preliminary data.</text>
</comment>
<gene>
    <name evidence="1" type="ORF">ACI2I3_10710</name>
</gene>
<proteinExistence type="predicted"/>
<accession>A0ABW8LA68</accession>
<dbReference type="EMBL" id="JBJDPD010000022">
    <property type="protein sequence ID" value="MFK4001806.1"/>
    <property type="molecule type" value="Genomic_DNA"/>
</dbReference>
<dbReference type="InterPro" id="IPR029069">
    <property type="entry name" value="HotDog_dom_sf"/>
</dbReference>
<dbReference type="RefSeq" id="WP_230710582.1">
    <property type="nucleotide sequence ID" value="NZ_JBJDPD010000022.1"/>
</dbReference>
<dbReference type="Gene3D" id="3.10.129.10">
    <property type="entry name" value="Hotdog Thioesterase"/>
    <property type="match status" value="1"/>
</dbReference>
<sequence>MSKHELNFDNDLFVFETVMRVRHTEIDTGQYMTLESLTALLSEARLRFLYSKGIKEVNADYQGLVVDELQLHIMSRVRVREELLFEVGVEPLYDKGGNLMTRVTRMYTGETVAKARQHFVNYDFRLNKTTPLDHTIKEALYPHLFKH</sequence>